<evidence type="ECO:0000256" key="4">
    <source>
        <dbReference type="ARBA" id="ARBA00022989"/>
    </source>
</evidence>
<dbReference type="PANTHER" id="PTHR23427">
    <property type="entry name" value="SURFEIT LOCUS PROTEIN"/>
    <property type="match status" value="1"/>
</dbReference>
<organism evidence="7 8">
    <name type="scientific">Leeia aquatica</name>
    <dbReference type="NCBI Taxonomy" id="2725557"/>
    <lineage>
        <taxon>Bacteria</taxon>
        <taxon>Pseudomonadati</taxon>
        <taxon>Pseudomonadota</taxon>
        <taxon>Betaproteobacteria</taxon>
        <taxon>Neisseriales</taxon>
        <taxon>Leeiaceae</taxon>
        <taxon>Leeia</taxon>
    </lineage>
</organism>
<comment type="subcellular location">
    <subcellularLocation>
        <location evidence="6">Cell membrane</location>
        <topology evidence="6">Multi-pass membrane protein</topology>
    </subcellularLocation>
    <subcellularLocation>
        <location evidence="1">Membrane</location>
    </subcellularLocation>
</comment>
<dbReference type="GO" id="GO:0005886">
    <property type="term" value="C:plasma membrane"/>
    <property type="evidence" value="ECO:0007669"/>
    <property type="project" value="UniProtKB-SubCell"/>
</dbReference>
<evidence type="ECO:0000256" key="6">
    <source>
        <dbReference type="RuleBase" id="RU363076"/>
    </source>
</evidence>
<keyword evidence="3 6" id="KW-0812">Transmembrane</keyword>
<dbReference type="InterPro" id="IPR002994">
    <property type="entry name" value="Surf1/Shy1"/>
</dbReference>
<evidence type="ECO:0000256" key="2">
    <source>
        <dbReference type="ARBA" id="ARBA00007165"/>
    </source>
</evidence>
<comment type="similarity">
    <text evidence="2 6">Belongs to the SURF1 family.</text>
</comment>
<feature type="transmembrane region" description="Helical" evidence="6">
    <location>
        <begin position="209"/>
        <end position="228"/>
    </location>
</feature>
<keyword evidence="5 6" id="KW-0472">Membrane</keyword>
<reference evidence="7 8" key="1">
    <citation type="submission" date="2020-04" db="EMBL/GenBank/DDBJ databases">
        <title>Draft genome of Leeia sp. IMCC25680.</title>
        <authorList>
            <person name="Song J."/>
            <person name="Cho J.-C."/>
        </authorList>
    </citation>
    <scope>NUCLEOTIDE SEQUENCE [LARGE SCALE GENOMIC DNA]</scope>
    <source>
        <strain evidence="7 8">IMCC25680</strain>
    </source>
</reference>
<dbReference type="PANTHER" id="PTHR23427:SF2">
    <property type="entry name" value="SURFEIT LOCUS PROTEIN 1"/>
    <property type="match status" value="1"/>
</dbReference>
<keyword evidence="8" id="KW-1185">Reference proteome</keyword>
<feature type="transmembrane region" description="Helical" evidence="6">
    <location>
        <begin position="12"/>
        <end position="32"/>
    </location>
</feature>
<keyword evidence="6" id="KW-1003">Cell membrane</keyword>
<dbReference type="RefSeq" id="WP_168876539.1">
    <property type="nucleotide sequence ID" value="NZ_JABAIM010000001.1"/>
</dbReference>
<comment type="caution">
    <text evidence="7">The sequence shown here is derived from an EMBL/GenBank/DDBJ whole genome shotgun (WGS) entry which is preliminary data.</text>
</comment>
<dbReference type="Pfam" id="PF02104">
    <property type="entry name" value="SURF1"/>
    <property type="match status" value="1"/>
</dbReference>
<proteinExistence type="inferred from homology"/>
<dbReference type="AlphaFoldDB" id="A0A847SCT4"/>
<gene>
    <name evidence="7" type="ORF">HF682_07335</name>
</gene>
<evidence type="ECO:0000256" key="5">
    <source>
        <dbReference type="ARBA" id="ARBA00023136"/>
    </source>
</evidence>
<dbReference type="InterPro" id="IPR045214">
    <property type="entry name" value="Surf1/Surf4"/>
</dbReference>
<dbReference type="PROSITE" id="PS50895">
    <property type="entry name" value="SURF1"/>
    <property type="match status" value="1"/>
</dbReference>
<dbReference type="Proteomes" id="UP000587991">
    <property type="component" value="Unassembled WGS sequence"/>
</dbReference>
<keyword evidence="4 6" id="KW-1133">Transmembrane helix</keyword>
<evidence type="ECO:0000256" key="3">
    <source>
        <dbReference type="ARBA" id="ARBA00022692"/>
    </source>
</evidence>
<dbReference type="CDD" id="cd06662">
    <property type="entry name" value="SURF1"/>
    <property type="match status" value="1"/>
</dbReference>
<accession>A0A847SCT4</accession>
<protein>
    <recommendedName>
        <fullName evidence="6">SURF1-like protein</fullName>
    </recommendedName>
</protein>
<name>A0A847SCT4_9NEIS</name>
<sequence>MMSTRRFQPRWWAWLMLLVGVLLALRLGWWQWSKAEHKAAQRAQLTLMQQSPALDAAAMLKQPPQPWQPVQLQGSWQPQGAVWLDNRVQNGVAGYELWMPLKLSGESRWLLVNRGWVSRAGKAQIALAALARTDSVRGEVVWPGPLPMELSQDVQQGKLWQNLNPQRYQQHYQQAVLPWLVRQTGAVEAGLAHDWPEVDDGRLRNVSYAGQWLLIAVLMVVLFVVVNLKSRRRD</sequence>
<evidence type="ECO:0000256" key="1">
    <source>
        <dbReference type="ARBA" id="ARBA00004370"/>
    </source>
</evidence>
<evidence type="ECO:0000313" key="7">
    <source>
        <dbReference type="EMBL" id="NLR74968.1"/>
    </source>
</evidence>
<dbReference type="EMBL" id="JABAIM010000001">
    <property type="protein sequence ID" value="NLR74968.1"/>
    <property type="molecule type" value="Genomic_DNA"/>
</dbReference>
<evidence type="ECO:0000313" key="8">
    <source>
        <dbReference type="Proteomes" id="UP000587991"/>
    </source>
</evidence>